<dbReference type="STRING" id="75379.Tint_0843"/>
<dbReference type="HOGENOM" id="CLU_035301_1_3_4"/>
<accession>D5WYC9</accession>
<keyword evidence="2" id="KW-0436">Ligase</keyword>
<gene>
    <name evidence="2" type="ordered locus">Tint_0843</name>
</gene>
<dbReference type="Pfam" id="PF00501">
    <property type="entry name" value="AMP-binding"/>
    <property type="match status" value="1"/>
</dbReference>
<dbReference type="EMBL" id="CP002021">
    <property type="protein sequence ID" value="ADG30237.1"/>
    <property type="molecule type" value="Genomic_DNA"/>
</dbReference>
<reference evidence="2" key="1">
    <citation type="submission" date="2010-04" db="EMBL/GenBank/DDBJ databases">
        <title>Complete sequence of Thiomonas intermedia K12.</title>
        <authorList>
            <consortium name="US DOE Joint Genome Institute"/>
            <person name="Lucas S."/>
            <person name="Copeland A."/>
            <person name="Lapidus A."/>
            <person name="Cheng J.-F."/>
            <person name="Bruce D."/>
            <person name="Goodwin L."/>
            <person name="Pitluck S."/>
            <person name="Davenport K."/>
            <person name="Detter J.C."/>
            <person name="Han C."/>
            <person name="Tapia R."/>
            <person name="Land M."/>
            <person name="Hauser L."/>
            <person name="Kyrpides N."/>
            <person name="Ovchinnikova G."/>
            <person name="Kerfeld C.A."/>
            <person name="Cannon G.C."/>
            <person name="Heinhorst S."/>
            <person name="Woyke T."/>
        </authorList>
    </citation>
    <scope>NUCLEOTIDE SEQUENCE [LARGE SCALE GENOMIC DNA]</scope>
    <source>
        <strain evidence="2">K12</strain>
    </source>
</reference>
<dbReference type="GO" id="GO:0016874">
    <property type="term" value="F:ligase activity"/>
    <property type="evidence" value="ECO:0007669"/>
    <property type="project" value="UniProtKB-KW"/>
</dbReference>
<dbReference type="PANTHER" id="PTHR43845:SF1">
    <property type="entry name" value="BLR5969 PROTEIN"/>
    <property type="match status" value="1"/>
</dbReference>
<dbReference type="InterPro" id="IPR000873">
    <property type="entry name" value="AMP-dep_synth/lig_dom"/>
</dbReference>
<name>D5WYC9_THIK1</name>
<evidence type="ECO:0000313" key="2">
    <source>
        <dbReference type="EMBL" id="ADG30237.1"/>
    </source>
</evidence>
<dbReference type="BioCyc" id="TINT75379:TINT_RS04220-MONOMER"/>
<dbReference type="SUPFAM" id="SSF56801">
    <property type="entry name" value="Acetyl-CoA synthetase-like"/>
    <property type="match status" value="1"/>
</dbReference>
<dbReference type="KEGG" id="tin:Tint_0843"/>
<dbReference type="Gene3D" id="3.30.300.30">
    <property type="match status" value="1"/>
</dbReference>
<sequence length="437" mass="47678">MECHDTPYDALETRSADQREAEFWKALRLTAAHAKANASAWADRLREIEPEELTGRDALARIPVLRKSELLALQRASCERGGDVFAGHATVGWTTQQPHRATALRVFSSPGPIYEPQGSGIDPWRMARALHAAGLRPGELLHNSFSYHFTPAGAMLEGGAHRLGCTVFPAGIGQTELQVQALADLGAHCYGGTPSFLGILVDRAQALGIALPRLTKALVSGEALNSALRERLDAANITALQCYASADVGLIAFETRERNGLLIDESVLIEILDPNNRPVPDGEVGEVVVTVLNSAYPLIRFGTGDLSSILPESRHTPLSCGRTQLRIAGWMGRADQATKVRGLFVHPHQIQDVLKRHPEVRWARLEVSQRDGEDQMQLICVSEVASPNLAQALQQTMRDLTKLRAEVTWQSSENWLQNAPTISDLRARPSSQAQADG</sequence>
<dbReference type="PANTHER" id="PTHR43845">
    <property type="entry name" value="BLR5969 PROTEIN"/>
    <property type="match status" value="1"/>
</dbReference>
<dbReference type="InterPro" id="IPR045851">
    <property type="entry name" value="AMP-bd_C_sf"/>
</dbReference>
<protein>
    <submittedName>
        <fullName evidence="2">AMP-dependent synthetase and ligase</fullName>
    </submittedName>
</protein>
<feature type="domain" description="AMP-dependent synthetase/ligase" evidence="1">
    <location>
        <begin position="155"/>
        <end position="289"/>
    </location>
</feature>
<dbReference type="InterPro" id="IPR042099">
    <property type="entry name" value="ANL_N_sf"/>
</dbReference>
<dbReference type="eggNOG" id="COG1541">
    <property type="taxonomic scope" value="Bacteria"/>
</dbReference>
<organism evidence="2">
    <name type="scientific">Thiomonas intermedia (strain K12)</name>
    <name type="common">Thiobacillus intermedius</name>
    <dbReference type="NCBI Taxonomy" id="75379"/>
    <lineage>
        <taxon>Bacteria</taxon>
        <taxon>Pseudomonadati</taxon>
        <taxon>Pseudomonadota</taxon>
        <taxon>Betaproteobacteria</taxon>
        <taxon>Burkholderiales</taxon>
        <taxon>Thiomonas</taxon>
    </lineage>
</organism>
<proteinExistence type="predicted"/>
<dbReference type="AlphaFoldDB" id="D5WYC9"/>
<dbReference type="Gene3D" id="3.40.50.12780">
    <property type="entry name" value="N-terminal domain of ligase-like"/>
    <property type="match status" value="1"/>
</dbReference>
<evidence type="ECO:0000259" key="1">
    <source>
        <dbReference type="Pfam" id="PF00501"/>
    </source>
</evidence>